<keyword evidence="5 8" id="KW-1133">Transmembrane helix</keyword>
<dbReference type="AlphaFoldDB" id="A0A1Y3BU54"/>
<dbReference type="UniPathway" id="UPA00222"/>
<evidence type="ECO:0000256" key="5">
    <source>
        <dbReference type="ARBA" id="ARBA00022989"/>
    </source>
</evidence>
<dbReference type="PROSITE" id="PS50922">
    <property type="entry name" value="TLC"/>
    <property type="match status" value="1"/>
</dbReference>
<name>A0A1Y3BU54_EURMA</name>
<keyword evidence="4 7" id="KW-0812">Transmembrane</keyword>
<dbReference type="GO" id="GO:0050291">
    <property type="term" value="F:sphingosine N-acyltransferase activity"/>
    <property type="evidence" value="ECO:0007669"/>
    <property type="project" value="InterPro"/>
</dbReference>
<dbReference type="GO" id="GO:0046513">
    <property type="term" value="P:ceramide biosynthetic process"/>
    <property type="evidence" value="ECO:0007669"/>
    <property type="project" value="InterPro"/>
</dbReference>
<evidence type="ECO:0000259" key="9">
    <source>
        <dbReference type="PROSITE" id="PS50922"/>
    </source>
</evidence>
<gene>
    <name evidence="10" type="ORF">BLA29_011404</name>
</gene>
<dbReference type="Proteomes" id="UP000194236">
    <property type="component" value="Unassembled WGS sequence"/>
</dbReference>
<dbReference type="PANTHER" id="PTHR12560:SF58">
    <property type="entry name" value="CERAMIDE SYNTHASE 1"/>
    <property type="match status" value="1"/>
</dbReference>
<comment type="pathway">
    <text evidence="2">Lipid metabolism; sphingolipid metabolism.</text>
</comment>
<feature type="transmembrane region" description="Helical" evidence="8">
    <location>
        <begin position="148"/>
        <end position="168"/>
    </location>
</feature>
<dbReference type="InterPro" id="IPR016439">
    <property type="entry name" value="Lag1/Lac1-like"/>
</dbReference>
<accession>A0A1Y3BU54</accession>
<organism evidence="10 11">
    <name type="scientific">Euroglyphus maynei</name>
    <name type="common">Mayne's house dust mite</name>
    <dbReference type="NCBI Taxonomy" id="6958"/>
    <lineage>
        <taxon>Eukaryota</taxon>
        <taxon>Metazoa</taxon>
        <taxon>Ecdysozoa</taxon>
        <taxon>Arthropoda</taxon>
        <taxon>Chelicerata</taxon>
        <taxon>Arachnida</taxon>
        <taxon>Acari</taxon>
        <taxon>Acariformes</taxon>
        <taxon>Sarcoptiformes</taxon>
        <taxon>Astigmata</taxon>
        <taxon>Psoroptidia</taxon>
        <taxon>Analgoidea</taxon>
        <taxon>Pyroglyphidae</taxon>
        <taxon>Pyroglyphinae</taxon>
        <taxon>Euroglyphus</taxon>
    </lineage>
</organism>
<comment type="subcellular location">
    <subcellularLocation>
        <location evidence="1">Membrane</location>
        <topology evidence="1">Multi-pass membrane protein</topology>
    </subcellularLocation>
</comment>
<evidence type="ECO:0000256" key="1">
    <source>
        <dbReference type="ARBA" id="ARBA00004141"/>
    </source>
</evidence>
<feature type="transmembrane region" description="Helical" evidence="8">
    <location>
        <begin position="73"/>
        <end position="94"/>
    </location>
</feature>
<evidence type="ECO:0000256" key="3">
    <source>
        <dbReference type="ARBA" id="ARBA00004991"/>
    </source>
</evidence>
<feature type="transmembrane region" description="Helical" evidence="8">
    <location>
        <begin position="33"/>
        <end position="52"/>
    </location>
</feature>
<dbReference type="Pfam" id="PF03798">
    <property type="entry name" value="TRAM_LAG1_CLN8"/>
    <property type="match status" value="1"/>
</dbReference>
<dbReference type="EMBL" id="MUJZ01005027">
    <property type="protein sequence ID" value="OTF83126.1"/>
    <property type="molecule type" value="Genomic_DNA"/>
</dbReference>
<feature type="transmembrane region" description="Helical" evidence="8">
    <location>
        <begin position="122"/>
        <end position="141"/>
    </location>
</feature>
<comment type="pathway">
    <text evidence="3">Sphingolipid metabolism.</text>
</comment>
<sequence length="169" mass="20212">MIDKNPSTCIRYDDFNNGLKLLFKNNDDYQREMVLIIAFAIIITLIRKPLWTNFIRNILIRNGYVLAKNERKFIESGWSFSFYTITTIMAAFIINGNDFLNDPIRIFADYRIERPIPATIQYLYWLEIGYYLHSIYAVYFINSWKYDSIVMVIHHAVTLFLLSFSYWAR</sequence>
<evidence type="ECO:0000313" key="11">
    <source>
        <dbReference type="Proteomes" id="UP000194236"/>
    </source>
</evidence>
<evidence type="ECO:0000256" key="4">
    <source>
        <dbReference type="ARBA" id="ARBA00022692"/>
    </source>
</evidence>
<comment type="caution">
    <text evidence="10">The sequence shown here is derived from an EMBL/GenBank/DDBJ whole genome shotgun (WGS) entry which is preliminary data.</text>
</comment>
<keyword evidence="6 7" id="KW-0472">Membrane</keyword>
<evidence type="ECO:0000313" key="10">
    <source>
        <dbReference type="EMBL" id="OTF83126.1"/>
    </source>
</evidence>
<feature type="domain" description="TLC" evidence="9">
    <location>
        <begin position="71"/>
        <end position="169"/>
    </location>
</feature>
<evidence type="ECO:0000256" key="2">
    <source>
        <dbReference type="ARBA" id="ARBA00004760"/>
    </source>
</evidence>
<dbReference type="PANTHER" id="PTHR12560">
    <property type="entry name" value="LONGEVITY ASSURANCE FACTOR 1 LAG1"/>
    <property type="match status" value="1"/>
</dbReference>
<proteinExistence type="predicted"/>
<dbReference type="InterPro" id="IPR006634">
    <property type="entry name" value="TLC-dom"/>
</dbReference>
<reference evidence="10 11" key="1">
    <citation type="submission" date="2017-03" db="EMBL/GenBank/DDBJ databases">
        <title>Genome Survey of Euroglyphus maynei.</title>
        <authorList>
            <person name="Arlian L.G."/>
            <person name="Morgan M.S."/>
            <person name="Rider S.D."/>
        </authorList>
    </citation>
    <scope>NUCLEOTIDE SEQUENCE [LARGE SCALE GENOMIC DNA]</scope>
    <source>
        <strain evidence="10">Arlian Lab</strain>
        <tissue evidence="10">Whole body</tissue>
    </source>
</reference>
<keyword evidence="11" id="KW-1185">Reference proteome</keyword>
<evidence type="ECO:0000256" key="7">
    <source>
        <dbReference type="PROSITE-ProRule" id="PRU00205"/>
    </source>
</evidence>
<evidence type="ECO:0000256" key="6">
    <source>
        <dbReference type="ARBA" id="ARBA00023136"/>
    </source>
</evidence>
<dbReference type="OrthoDB" id="6500709at2759"/>
<dbReference type="GO" id="GO:0016020">
    <property type="term" value="C:membrane"/>
    <property type="evidence" value="ECO:0007669"/>
    <property type="project" value="UniProtKB-SubCell"/>
</dbReference>
<protein>
    <recommendedName>
        <fullName evidence="9">TLC domain-containing protein</fullName>
    </recommendedName>
</protein>
<evidence type="ECO:0000256" key="8">
    <source>
        <dbReference type="SAM" id="Phobius"/>
    </source>
</evidence>